<proteinExistence type="predicted"/>
<gene>
    <name evidence="2" type="ORF">R9Z33_16020</name>
</gene>
<dbReference type="InterPro" id="IPR000209">
    <property type="entry name" value="Peptidase_S8/S53_dom"/>
</dbReference>
<evidence type="ECO:0000313" key="3">
    <source>
        <dbReference type="Proteomes" id="UP001305521"/>
    </source>
</evidence>
<dbReference type="SUPFAM" id="SSF52743">
    <property type="entry name" value="Subtilisin-like"/>
    <property type="match status" value="1"/>
</dbReference>
<dbReference type="RefSeq" id="WP_318647581.1">
    <property type="nucleotide sequence ID" value="NZ_CP137852.1"/>
</dbReference>
<evidence type="ECO:0000313" key="2">
    <source>
        <dbReference type="EMBL" id="WPB83607.1"/>
    </source>
</evidence>
<dbReference type="EMBL" id="CP137852">
    <property type="protein sequence ID" value="WPB83607.1"/>
    <property type="molecule type" value="Genomic_DNA"/>
</dbReference>
<dbReference type="Proteomes" id="UP001305521">
    <property type="component" value="Chromosome"/>
</dbReference>
<accession>A0ABZ0PDV6</accession>
<dbReference type="InterPro" id="IPR036852">
    <property type="entry name" value="Peptidase_S8/S53_dom_sf"/>
</dbReference>
<feature type="domain" description="Peptidase S8/S53" evidence="1">
    <location>
        <begin position="286"/>
        <end position="634"/>
    </location>
</feature>
<reference evidence="2 3" key="1">
    <citation type="submission" date="2023-11" db="EMBL/GenBank/DDBJ databases">
        <title>Arctic aerobic anoxygenic photoheterotroph Sediminicoccus rosea KRV36 adapts its photosynthesis to long days of polar summer.</title>
        <authorList>
            <person name="Tomasch J."/>
            <person name="Kopejtka K."/>
            <person name="Bily T."/>
            <person name="Gardiner A.T."/>
            <person name="Gardian Z."/>
            <person name="Shivaramu S."/>
            <person name="Koblizek M."/>
            <person name="Engelhardt F."/>
            <person name="Kaftan D."/>
        </authorList>
    </citation>
    <scope>NUCLEOTIDE SEQUENCE [LARGE SCALE GENOMIC DNA]</scope>
    <source>
        <strain evidence="2 3">R-30</strain>
    </source>
</reference>
<protein>
    <submittedName>
        <fullName evidence="2">S8 family peptidase</fullName>
    </submittedName>
</protein>
<evidence type="ECO:0000259" key="1">
    <source>
        <dbReference type="Pfam" id="PF00082"/>
    </source>
</evidence>
<dbReference type="Pfam" id="PF00082">
    <property type="entry name" value="Peptidase_S8"/>
    <property type="match status" value="1"/>
</dbReference>
<name>A0ABZ0PDV6_9PROT</name>
<dbReference type="InterPro" id="IPR034074">
    <property type="entry name" value="Y4bN_pept_dom"/>
</dbReference>
<sequence length="847" mass="90667">MAEPEDYGARDRPHVSIDTFREVTQYSFPKRSQERKPLRSDYAKHSRALLDQLSRALGSLPAPADDLRLQVAGLKPGTVVELSTLPPAEASRSKAAKVPATLEFPAQDIVVLRTDRKDDRTESALLFVPDEARGYLRDRIAEYGRDPGNAPRPDVDRFEVVETITAAPTQSLFVGAVDFGAQELVWWEIWILGGPGRAERVAVVARGANLDVHADRLLFPDMTVLFVHAAAGALGAFAEHVPGAISEVRRATGTIEAFLDRGGSGVGQHDWVAELAERVVAAPDAAPVVCTLDTGVAADHPLIVPGLKGAWAYDAAWGTDDHAPDGGHGTALAGIVLYGDLDPHMNGTTTVPLTHGVESMKLLPPRGFPATKPPSYGVVTQGAVAQVEIERPGVKRAFCLATSTTDFPPSRPSSWSGALDQVAAGSMPGDAADGVPASDAPKRLVLVATGNVSGGLKVDVVQLQPLEDPSQSWNALTIGGFTRKEPAPTPPPALEPVVPANHRSPFSRGSQSLPDDLTPIKPEVLFEAGNMMSDETGFCGWHQAASLLAPGSAVAVEPLVPFWATSAAAGLAGNFVGQLQAALPELWPETHRALTVDSAAWPQPIRKQLIGRGAHWKTGSKAKKQQILREMGYGVPDVGRAILSARNEATMVAQAEIQPFAVGADGRTGVYNEMHFYDLPWPKAALEQLENEIVMMKVTLSYFIEPNLTGRAATRPDTYRSFGLRFAMKKRGETAVAFRARVNAAQESDGSAAETETDYWLLGPKAVQAGSLHCDLWRGYAIDLAGHDSIAIYPVGGWWKSHIGQRRMEDRGRYALVISISAAGQAVDLHAEVANLVQVKEVEALIG</sequence>
<dbReference type="CDD" id="cd04847">
    <property type="entry name" value="Peptidases_S8_Subtilisin_like_2"/>
    <property type="match status" value="1"/>
</dbReference>
<organism evidence="2 3">
    <name type="scientific">Sediminicoccus rosea</name>
    <dbReference type="NCBI Taxonomy" id="1225128"/>
    <lineage>
        <taxon>Bacteria</taxon>
        <taxon>Pseudomonadati</taxon>
        <taxon>Pseudomonadota</taxon>
        <taxon>Alphaproteobacteria</taxon>
        <taxon>Acetobacterales</taxon>
        <taxon>Roseomonadaceae</taxon>
        <taxon>Sediminicoccus</taxon>
    </lineage>
</organism>
<keyword evidence="3" id="KW-1185">Reference proteome</keyword>
<dbReference type="Gene3D" id="3.40.50.200">
    <property type="entry name" value="Peptidase S8/S53 domain"/>
    <property type="match status" value="1"/>
</dbReference>